<name>A0AAV3XYJ7_9GAST</name>
<reference evidence="2 3" key="1">
    <citation type="journal article" date="2021" name="Elife">
        <title>Chloroplast acquisition without the gene transfer in kleptoplastic sea slugs, Plakobranchus ocellatus.</title>
        <authorList>
            <person name="Maeda T."/>
            <person name="Takahashi S."/>
            <person name="Yoshida T."/>
            <person name="Shimamura S."/>
            <person name="Takaki Y."/>
            <person name="Nagai Y."/>
            <person name="Toyoda A."/>
            <person name="Suzuki Y."/>
            <person name="Arimoto A."/>
            <person name="Ishii H."/>
            <person name="Satoh N."/>
            <person name="Nishiyama T."/>
            <person name="Hasebe M."/>
            <person name="Maruyama T."/>
            <person name="Minagawa J."/>
            <person name="Obokata J."/>
            <person name="Shigenobu S."/>
        </authorList>
    </citation>
    <scope>NUCLEOTIDE SEQUENCE [LARGE SCALE GENOMIC DNA]</scope>
</reference>
<protein>
    <submittedName>
        <fullName evidence="2">Uncharacterized protein</fullName>
    </submittedName>
</protein>
<keyword evidence="3" id="KW-1185">Reference proteome</keyword>
<dbReference type="EMBL" id="BLXT01000300">
    <property type="protein sequence ID" value="GFN75900.1"/>
    <property type="molecule type" value="Genomic_DNA"/>
</dbReference>
<evidence type="ECO:0000313" key="3">
    <source>
        <dbReference type="Proteomes" id="UP000735302"/>
    </source>
</evidence>
<accession>A0AAV3XYJ7</accession>
<dbReference type="Proteomes" id="UP000735302">
    <property type="component" value="Unassembled WGS sequence"/>
</dbReference>
<feature type="region of interest" description="Disordered" evidence="1">
    <location>
        <begin position="89"/>
        <end position="114"/>
    </location>
</feature>
<organism evidence="2 3">
    <name type="scientific">Plakobranchus ocellatus</name>
    <dbReference type="NCBI Taxonomy" id="259542"/>
    <lineage>
        <taxon>Eukaryota</taxon>
        <taxon>Metazoa</taxon>
        <taxon>Spiralia</taxon>
        <taxon>Lophotrochozoa</taxon>
        <taxon>Mollusca</taxon>
        <taxon>Gastropoda</taxon>
        <taxon>Heterobranchia</taxon>
        <taxon>Euthyneura</taxon>
        <taxon>Panpulmonata</taxon>
        <taxon>Sacoglossa</taxon>
        <taxon>Placobranchoidea</taxon>
        <taxon>Plakobranchidae</taxon>
        <taxon>Plakobranchus</taxon>
    </lineage>
</organism>
<gene>
    <name evidence="2" type="ORF">PoB_000240600</name>
</gene>
<sequence>MRKKRHFIWGLHLHNLKCVAFNGNFNMEIIISNIKALEYKSQYKRRHRSSSAWYPCFYKNTFLNDCSINLHALVGDPSLCQDLTVGSNPRHPESTACAKPPVTAAQKPRSFDVM</sequence>
<comment type="caution">
    <text evidence="2">The sequence shown here is derived from an EMBL/GenBank/DDBJ whole genome shotgun (WGS) entry which is preliminary data.</text>
</comment>
<evidence type="ECO:0000313" key="2">
    <source>
        <dbReference type="EMBL" id="GFN75900.1"/>
    </source>
</evidence>
<dbReference type="AlphaFoldDB" id="A0AAV3XYJ7"/>
<proteinExistence type="predicted"/>
<evidence type="ECO:0000256" key="1">
    <source>
        <dbReference type="SAM" id="MobiDB-lite"/>
    </source>
</evidence>